<accession>A0A317CHE8</accession>
<comment type="caution">
    <text evidence="3">The sequence shown here is derived from an EMBL/GenBank/DDBJ whole genome shotgun (WGS) entry which is preliminary data.</text>
</comment>
<dbReference type="InterPro" id="IPR007314">
    <property type="entry name" value="Cofac_haem-bd_dom"/>
</dbReference>
<evidence type="ECO:0000259" key="2">
    <source>
        <dbReference type="Pfam" id="PF04187"/>
    </source>
</evidence>
<gene>
    <name evidence="3" type="ORF">DKT75_05865</name>
</gene>
<sequence length="337" mass="37749">MMIKRLAILSSLLLLLNGCALNTRSGETPSPATTNLTTAYDYQLLSPNYHPISLSKIVSAASKADVVFIGEYHGNHASHILQMQLLEKLHNAKKQQRRPIILSMEQFERNQQTILNDYLSNKIGEQYFIDKTPAWSNYKASYRPLVEYAKQNDISIVAANAPADIVRCIGRVGESYINKLSSDKKQTITNKPFAEIPRYANKFFGVMGLSGHAVAGKRMQQSYLAQLTRDNTMAESINKALKQSPNIQVVHLNGSFHSAEHLGTVGALKRMNPTLKVLIITPIHKEQFAEHKKKHKNTDDYHYLLNSQPKAFVNPENMKAAHTAMFAKSAAKSKLCE</sequence>
<proteinExistence type="predicted"/>
<keyword evidence="4" id="KW-1185">Reference proteome</keyword>
<evidence type="ECO:0000313" key="3">
    <source>
        <dbReference type="EMBL" id="PWQ97789.1"/>
    </source>
</evidence>
<protein>
    <recommendedName>
        <fullName evidence="2">Haem-binding uptake Tiki superfamily ChaN domain-containing protein</fullName>
    </recommendedName>
</protein>
<reference evidence="3 4" key="1">
    <citation type="submission" date="2018-05" db="EMBL/GenBank/DDBJ databases">
        <title>Leucothrix arctica sp. nov., isolated from Arctic seawater.</title>
        <authorList>
            <person name="Choi A."/>
            <person name="Baek K."/>
        </authorList>
    </citation>
    <scope>NUCLEOTIDE SEQUENCE [LARGE SCALE GENOMIC DNA]</scope>
    <source>
        <strain evidence="3 4">IMCC9719</strain>
    </source>
</reference>
<dbReference type="RefSeq" id="WP_109822497.1">
    <property type="nucleotide sequence ID" value="NZ_QGKL01000018.1"/>
</dbReference>
<dbReference type="Pfam" id="PF04187">
    <property type="entry name" value="Cofac_haem_bdg"/>
    <property type="match status" value="1"/>
</dbReference>
<feature type="domain" description="Haem-binding uptake Tiki superfamily ChaN" evidence="2">
    <location>
        <begin position="58"/>
        <end position="265"/>
    </location>
</feature>
<evidence type="ECO:0000256" key="1">
    <source>
        <dbReference type="SAM" id="SignalP"/>
    </source>
</evidence>
<dbReference type="Gene3D" id="3.40.50.11550">
    <property type="match status" value="1"/>
</dbReference>
<dbReference type="SUPFAM" id="SSF159501">
    <property type="entry name" value="EreA/ChaN-like"/>
    <property type="match status" value="1"/>
</dbReference>
<dbReference type="PIRSF" id="PIRSF020419">
    <property type="entry name" value="Fe_uptake_reg_CjrA_prd"/>
    <property type="match status" value="1"/>
</dbReference>
<keyword evidence="1" id="KW-0732">Signal</keyword>
<feature type="chain" id="PRO_5016459479" description="Haem-binding uptake Tiki superfamily ChaN domain-containing protein" evidence="1">
    <location>
        <begin position="23"/>
        <end position="337"/>
    </location>
</feature>
<organism evidence="3 4">
    <name type="scientific">Leucothrix arctica</name>
    <dbReference type="NCBI Taxonomy" id="1481894"/>
    <lineage>
        <taxon>Bacteria</taxon>
        <taxon>Pseudomonadati</taxon>
        <taxon>Pseudomonadota</taxon>
        <taxon>Gammaproteobacteria</taxon>
        <taxon>Thiotrichales</taxon>
        <taxon>Thiotrichaceae</taxon>
        <taxon>Leucothrix</taxon>
    </lineage>
</organism>
<dbReference type="CDD" id="cd14727">
    <property type="entry name" value="ChanN-like"/>
    <property type="match status" value="1"/>
</dbReference>
<dbReference type="Proteomes" id="UP000245506">
    <property type="component" value="Unassembled WGS sequence"/>
</dbReference>
<dbReference type="InterPro" id="IPR016773">
    <property type="entry name" value="Fe3_uptake_reg_CjrA_prd"/>
</dbReference>
<name>A0A317CHE8_9GAMM</name>
<dbReference type="AlphaFoldDB" id="A0A317CHE8"/>
<feature type="signal peptide" evidence="1">
    <location>
        <begin position="1"/>
        <end position="22"/>
    </location>
</feature>
<evidence type="ECO:0000313" key="4">
    <source>
        <dbReference type="Proteomes" id="UP000245506"/>
    </source>
</evidence>
<dbReference type="OrthoDB" id="1680202at2"/>
<dbReference type="EMBL" id="QGKL01000018">
    <property type="protein sequence ID" value="PWQ97789.1"/>
    <property type="molecule type" value="Genomic_DNA"/>
</dbReference>